<accession>A0AAE3ZDV3</accession>
<dbReference type="EMBL" id="JAVDXW010000001">
    <property type="protein sequence ID" value="MDR7303107.1"/>
    <property type="molecule type" value="Genomic_DNA"/>
</dbReference>
<organism evidence="2 3">
    <name type="scientific">Haloactinomyces albus</name>
    <dbReference type="NCBI Taxonomy" id="1352928"/>
    <lineage>
        <taxon>Bacteria</taxon>
        <taxon>Bacillati</taxon>
        <taxon>Actinomycetota</taxon>
        <taxon>Actinomycetes</taxon>
        <taxon>Actinopolysporales</taxon>
        <taxon>Actinopolysporaceae</taxon>
        <taxon>Haloactinomyces</taxon>
    </lineage>
</organism>
<feature type="region of interest" description="Disordered" evidence="1">
    <location>
        <begin position="1"/>
        <end position="23"/>
    </location>
</feature>
<name>A0AAE3ZDV3_9ACTN</name>
<dbReference type="AlphaFoldDB" id="A0AAE3ZDV3"/>
<comment type="caution">
    <text evidence="2">The sequence shown here is derived from an EMBL/GenBank/DDBJ whole genome shotgun (WGS) entry which is preliminary data.</text>
</comment>
<feature type="compositionally biased region" description="Pro residues" evidence="1">
    <location>
        <begin position="10"/>
        <end position="20"/>
    </location>
</feature>
<evidence type="ECO:0000313" key="3">
    <source>
        <dbReference type="Proteomes" id="UP001180845"/>
    </source>
</evidence>
<evidence type="ECO:0000256" key="1">
    <source>
        <dbReference type="SAM" id="MobiDB-lite"/>
    </source>
</evidence>
<keyword evidence="3" id="KW-1185">Reference proteome</keyword>
<protein>
    <submittedName>
        <fullName evidence="2">Uncharacterized protein</fullName>
    </submittedName>
</protein>
<sequence>MTEGVFRKPPAGPPVGPPVGPRSAIGDVIDAAADAAADTAADGTAEVLRRHNVSCAPLAVGSGGARRRAFPGTTLLEVFLTRQCTVSTV</sequence>
<proteinExistence type="predicted"/>
<reference evidence="2" key="1">
    <citation type="submission" date="2023-07" db="EMBL/GenBank/DDBJ databases">
        <title>Sequencing the genomes of 1000 actinobacteria strains.</title>
        <authorList>
            <person name="Klenk H.-P."/>
        </authorList>
    </citation>
    <scope>NUCLEOTIDE SEQUENCE</scope>
    <source>
        <strain evidence="2">DSM 45977</strain>
    </source>
</reference>
<gene>
    <name evidence="2" type="ORF">JOF55_003288</name>
</gene>
<evidence type="ECO:0000313" key="2">
    <source>
        <dbReference type="EMBL" id="MDR7303107.1"/>
    </source>
</evidence>
<dbReference type="Proteomes" id="UP001180845">
    <property type="component" value="Unassembled WGS sequence"/>
</dbReference>
<dbReference type="RefSeq" id="WP_310275196.1">
    <property type="nucleotide sequence ID" value="NZ_JAVDXW010000001.1"/>
</dbReference>